<dbReference type="Gene3D" id="1.10.10.60">
    <property type="entry name" value="Homeodomain-like"/>
    <property type="match status" value="1"/>
</dbReference>
<dbReference type="PANTHER" id="PTHR30055">
    <property type="entry name" value="HTH-TYPE TRANSCRIPTIONAL REGULATOR RUTR"/>
    <property type="match status" value="1"/>
</dbReference>
<organism evidence="7 8">
    <name type="scientific">Cryobacterium algoritolerans</name>
    <dbReference type="NCBI Taxonomy" id="1259184"/>
    <lineage>
        <taxon>Bacteria</taxon>
        <taxon>Bacillati</taxon>
        <taxon>Actinomycetota</taxon>
        <taxon>Actinomycetes</taxon>
        <taxon>Micrococcales</taxon>
        <taxon>Microbacteriaceae</taxon>
        <taxon>Cryobacterium</taxon>
    </lineage>
</organism>
<dbReference type="SUPFAM" id="SSF46689">
    <property type="entry name" value="Homeodomain-like"/>
    <property type="match status" value="1"/>
</dbReference>
<dbReference type="PROSITE" id="PS50977">
    <property type="entry name" value="HTH_TETR_2"/>
    <property type="match status" value="1"/>
</dbReference>
<dbReference type="InterPro" id="IPR036271">
    <property type="entry name" value="Tet_transcr_reg_TetR-rel_C_sf"/>
</dbReference>
<evidence type="ECO:0000256" key="4">
    <source>
        <dbReference type="ARBA" id="ARBA00023163"/>
    </source>
</evidence>
<dbReference type="InterPro" id="IPR009057">
    <property type="entry name" value="Homeodomain-like_sf"/>
</dbReference>
<accession>A0A4R8WVV9</accession>
<dbReference type="InterPro" id="IPR050109">
    <property type="entry name" value="HTH-type_TetR-like_transc_reg"/>
</dbReference>
<protein>
    <submittedName>
        <fullName evidence="7">TetR family transcriptional regulator</fullName>
    </submittedName>
</protein>
<evidence type="ECO:0000256" key="1">
    <source>
        <dbReference type="ARBA" id="ARBA00022491"/>
    </source>
</evidence>
<evidence type="ECO:0000313" key="8">
    <source>
        <dbReference type="Proteomes" id="UP000298412"/>
    </source>
</evidence>
<keyword evidence="3 5" id="KW-0238">DNA-binding</keyword>
<dbReference type="Gene3D" id="1.10.357.10">
    <property type="entry name" value="Tetracycline Repressor, domain 2"/>
    <property type="match status" value="1"/>
</dbReference>
<dbReference type="GO" id="GO:0000976">
    <property type="term" value="F:transcription cis-regulatory region binding"/>
    <property type="evidence" value="ECO:0007669"/>
    <property type="project" value="TreeGrafter"/>
</dbReference>
<name>A0A4R8WVV9_9MICO</name>
<keyword evidence="4" id="KW-0804">Transcription</keyword>
<dbReference type="AlphaFoldDB" id="A0A4R8WVV9"/>
<dbReference type="GO" id="GO:0046677">
    <property type="term" value="P:response to antibiotic"/>
    <property type="evidence" value="ECO:0007669"/>
    <property type="project" value="InterPro"/>
</dbReference>
<comment type="caution">
    <text evidence="7">The sequence shown here is derived from an EMBL/GenBank/DDBJ whole genome shotgun (WGS) entry which is preliminary data.</text>
</comment>
<keyword evidence="2" id="KW-0805">Transcription regulation</keyword>
<feature type="DNA-binding region" description="H-T-H motif" evidence="5">
    <location>
        <begin position="36"/>
        <end position="55"/>
    </location>
</feature>
<dbReference type="SUPFAM" id="SSF48498">
    <property type="entry name" value="Tetracyclin repressor-like, C-terminal domain"/>
    <property type="match status" value="1"/>
</dbReference>
<dbReference type="Proteomes" id="UP000298412">
    <property type="component" value="Unassembled WGS sequence"/>
</dbReference>
<dbReference type="InterPro" id="IPR001647">
    <property type="entry name" value="HTH_TetR"/>
</dbReference>
<evidence type="ECO:0000259" key="6">
    <source>
        <dbReference type="PROSITE" id="PS50977"/>
    </source>
</evidence>
<feature type="domain" description="HTH tetR-type" evidence="6">
    <location>
        <begin position="13"/>
        <end position="73"/>
    </location>
</feature>
<reference evidence="7 8" key="1">
    <citation type="submission" date="2019-03" db="EMBL/GenBank/DDBJ databases">
        <title>Genomics of glacier-inhabiting Cryobacterium strains.</title>
        <authorList>
            <person name="Liu Q."/>
            <person name="Xin Y.-H."/>
        </authorList>
    </citation>
    <scope>NUCLEOTIDE SEQUENCE [LARGE SCALE GENOMIC DNA]</scope>
    <source>
        <strain evidence="7 8">MDT1-3</strain>
    </source>
</reference>
<dbReference type="Pfam" id="PF00440">
    <property type="entry name" value="TetR_N"/>
    <property type="match status" value="1"/>
</dbReference>
<dbReference type="EMBL" id="SOFP01000046">
    <property type="protein sequence ID" value="TFC15431.1"/>
    <property type="molecule type" value="Genomic_DNA"/>
</dbReference>
<evidence type="ECO:0000313" key="7">
    <source>
        <dbReference type="EMBL" id="TFC15431.1"/>
    </source>
</evidence>
<evidence type="ECO:0000256" key="5">
    <source>
        <dbReference type="PROSITE-ProRule" id="PRU00335"/>
    </source>
</evidence>
<sequence length="233" mass="24738">MTAEAPNETTRAPVTRQSAVRAAVAFADSEGLDSLSMRKLARDLGIEAMSLYYHVAGKDDILDGMVEAVVAEMALPADGATWKTALREGAESARAVLGRHPWAISLMDSRTTRATLNHHNAVIACLRNAGFSFGLAAHAMSLLDSYVHGFALQEASLPLDESGDIGAATEEIMGRQSLMEQFPYLAEMAVAHILQPGYAYANEFRFGVGVILDGIEAALAKDAAAASTGQRLS</sequence>
<gene>
    <name evidence="7" type="ORF">E3O19_09305</name>
</gene>
<evidence type="ECO:0000256" key="2">
    <source>
        <dbReference type="ARBA" id="ARBA00023015"/>
    </source>
</evidence>
<dbReference type="GO" id="GO:0045892">
    <property type="term" value="P:negative regulation of DNA-templated transcription"/>
    <property type="evidence" value="ECO:0007669"/>
    <property type="project" value="InterPro"/>
</dbReference>
<dbReference type="Pfam" id="PF02909">
    <property type="entry name" value="TetR_C_1"/>
    <property type="match status" value="1"/>
</dbReference>
<dbReference type="OrthoDB" id="329481at2"/>
<dbReference type="GO" id="GO:0003700">
    <property type="term" value="F:DNA-binding transcription factor activity"/>
    <property type="evidence" value="ECO:0007669"/>
    <property type="project" value="TreeGrafter"/>
</dbReference>
<evidence type="ECO:0000256" key="3">
    <source>
        <dbReference type="ARBA" id="ARBA00023125"/>
    </source>
</evidence>
<keyword evidence="8" id="KW-1185">Reference proteome</keyword>
<proteinExistence type="predicted"/>
<dbReference type="PRINTS" id="PR00400">
    <property type="entry name" value="TETREPRESSOR"/>
</dbReference>
<dbReference type="PANTHER" id="PTHR30055:SF151">
    <property type="entry name" value="TRANSCRIPTIONAL REGULATORY PROTEIN"/>
    <property type="match status" value="1"/>
</dbReference>
<dbReference type="InterPro" id="IPR003012">
    <property type="entry name" value="Tet_transcr_reg_TetR"/>
</dbReference>
<dbReference type="InterPro" id="IPR004111">
    <property type="entry name" value="Repressor_TetR_C"/>
</dbReference>
<keyword evidence="1" id="KW-0678">Repressor</keyword>